<proteinExistence type="predicted"/>
<dbReference type="AlphaFoldDB" id="A0AB33K757"/>
<evidence type="ECO:0000313" key="1">
    <source>
        <dbReference type="EMBL" id="BFP51291.1"/>
    </source>
</evidence>
<dbReference type="EMBL" id="AP035884">
    <property type="protein sequence ID" value="BFP51291.1"/>
    <property type="molecule type" value="Genomic_DNA"/>
</dbReference>
<name>A0AB33K757_9ACTN</name>
<dbReference type="RefSeq" id="WP_319597706.1">
    <property type="nucleotide sequence ID" value="NZ_AP035884.1"/>
</dbReference>
<protein>
    <submittedName>
        <fullName evidence="1">Uncharacterized protein</fullName>
    </submittedName>
</protein>
<accession>A0AB33K757</accession>
<reference evidence="1" key="1">
    <citation type="submission" date="2024-07" db="EMBL/GenBank/DDBJ databases">
        <title>Complete genome sequences of cellulolytic bacteria, Kitasatospora sp. CMC57 and Streptomyces sp. CMC78, isolated from Japanese agricultural soil.</title>
        <authorList>
            <person name="Hashimoto T."/>
            <person name="Ito M."/>
            <person name="Iwamoto M."/>
            <person name="Fukahori D."/>
            <person name="Shoda T."/>
            <person name="Sakoda M."/>
            <person name="Morohoshi T."/>
            <person name="Mitsuboshi M."/>
            <person name="Nishizawa T."/>
        </authorList>
    </citation>
    <scope>NUCLEOTIDE SEQUENCE</scope>
    <source>
        <strain evidence="1">CMC78</strain>
    </source>
</reference>
<gene>
    <name evidence="1" type="ORF">SCMC78_10980</name>
</gene>
<organism evidence="1">
    <name type="scientific">Streptomyces sp. CMC78</name>
    <dbReference type="NCBI Taxonomy" id="3231512"/>
    <lineage>
        <taxon>Bacteria</taxon>
        <taxon>Bacillati</taxon>
        <taxon>Actinomycetota</taxon>
        <taxon>Actinomycetes</taxon>
        <taxon>Kitasatosporales</taxon>
        <taxon>Streptomycetaceae</taxon>
        <taxon>Streptomyces</taxon>
    </lineage>
</organism>
<sequence>MTTEHGHELIDLAPYVDNAGCALPGIDIGPGFDGFGRAFPAEELDLLEEHEGLRTPGWGRGAPDNVACDGQRVLLPGPVPVRGIRLLGACSGGSILDEITVEGDGPDRGRSLALRVALSDFLAVRPYFGEEERAVCSLLREGGKDVRGPRPRLWSSGADLAEGLTSRSLRLPINPQIHIFRLSIVAGSGTRAR</sequence>
<dbReference type="KEGG" id="stcm:SCMC78_10980"/>